<keyword evidence="1" id="KW-0614">Plasmid</keyword>
<gene>
    <name evidence="1" type="ORF">JFP838_pA0325</name>
</gene>
<organism evidence="1 2">
    <name type="scientific">Clostridium perfringens</name>
    <dbReference type="NCBI Taxonomy" id="1502"/>
    <lineage>
        <taxon>Bacteria</taxon>
        <taxon>Bacillati</taxon>
        <taxon>Bacillota</taxon>
        <taxon>Clostridia</taxon>
        <taxon>Eubacteriales</taxon>
        <taxon>Clostridiaceae</taxon>
        <taxon>Clostridium</taxon>
    </lineage>
</organism>
<dbReference type="SUPFAM" id="SSF52141">
    <property type="entry name" value="Uracil-DNA glycosylase-like"/>
    <property type="match status" value="1"/>
</dbReference>
<dbReference type="GO" id="GO:0004844">
    <property type="term" value="F:uracil DNA N-glycosylase activity"/>
    <property type="evidence" value="ECO:0007669"/>
    <property type="project" value="InterPro"/>
</dbReference>
<protein>
    <submittedName>
        <fullName evidence="1">Putative uracil-DNA glycosylase</fullName>
    </submittedName>
</protein>
<dbReference type="RefSeq" id="WP_061429828.1">
    <property type="nucleotide sequence ID" value="NZ_CATNZX010000014.1"/>
</dbReference>
<geneLocation type="plasmid" evidence="1 2">
    <name>pJFP838A</name>
</geneLocation>
<dbReference type="OrthoDB" id="9804372at2"/>
<dbReference type="GO" id="GO:0097510">
    <property type="term" value="P:base-excision repair, AP site formation via deaminated base removal"/>
    <property type="evidence" value="ECO:0007669"/>
    <property type="project" value="TreeGrafter"/>
</dbReference>
<dbReference type="PANTHER" id="PTHR11264">
    <property type="entry name" value="URACIL-DNA GLYCOSYLASE"/>
    <property type="match status" value="1"/>
</dbReference>
<dbReference type="EMBL" id="CP013615">
    <property type="protein sequence ID" value="AMN31241.1"/>
    <property type="molecule type" value="Genomic_DNA"/>
</dbReference>
<proteinExistence type="predicted"/>
<dbReference type="PANTHER" id="PTHR11264:SF8">
    <property type="entry name" value="URACIL-DNA GLYCOSYLASE-LIKE DOMAIN-CONTAINING PROTEIN"/>
    <property type="match status" value="1"/>
</dbReference>
<evidence type="ECO:0000313" key="1">
    <source>
        <dbReference type="EMBL" id="AMN31241.1"/>
    </source>
</evidence>
<dbReference type="Proteomes" id="UP000070260">
    <property type="component" value="Plasmid pJFP838A"/>
</dbReference>
<dbReference type="AlphaFoldDB" id="A0A140GRT2"/>
<reference evidence="1 2" key="1">
    <citation type="journal article" date="2016" name="PLoS ONE">
        <title>Plasmid Characterization and Chromosome Analysis of Two netF+ Clostridium perfringens Isolates Associated with Foal and Canine Necrotizing Enteritis.</title>
        <authorList>
            <person name="Mehdizadeh Gohari I."/>
            <person name="Kropinski A.M."/>
            <person name="Weese S.J."/>
            <person name="Parreira V.R."/>
            <person name="Whitehead A.E."/>
            <person name="Boerlin P."/>
            <person name="Prescott J.F."/>
        </authorList>
    </citation>
    <scope>NUCLEOTIDE SEQUENCE [LARGE SCALE GENOMIC DNA]</scope>
    <source>
        <strain evidence="1 2">JP838</strain>
        <plasmid evidence="2">Plasmid pJFP838A</plasmid>
    </source>
</reference>
<sequence length="249" mass="28850">MAFNLLKDTKIHDSFKDFFNNPKVINQLNLIEKELTNQEAKGYIITPKSTQILRFAQQNLNEIKCIPLGMDPYPAENMATGRAFEPGNLESFNSAYRQVSMKNILRSIFLAHNGISISYPDLKVKMEEGKFISDRAKFFNETEKRGVLYLNTALTYPINPSNLPKINNISLWRPFTELLIEYICKNNPNIIWGLWGNKAKNFSSIITDIYEKENRIPIIKEAKHPRMESFITDAVDFFNNSNVDWYIIP</sequence>
<dbReference type="Gene3D" id="3.40.470.10">
    <property type="entry name" value="Uracil-DNA glycosylase-like domain"/>
    <property type="match status" value="1"/>
</dbReference>
<name>A0A140GRT2_CLOPF</name>
<accession>A0A140GRT2</accession>
<dbReference type="InterPro" id="IPR036895">
    <property type="entry name" value="Uracil-DNA_glycosylase-like_sf"/>
</dbReference>
<dbReference type="PATRIC" id="fig|1502.177.peg.3535"/>
<evidence type="ECO:0000313" key="2">
    <source>
        <dbReference type="Proteomes" id="UP000070260"/>
    </source>
</evidence>
<dbReference type="InterPro" id="IPR002043">
    <property type="entry name" value="UDG_fam1"/>
</dbReference>